<dbReference type="AlphaFoldDB" id="A0A380U0U3"/>
<dbReference type="InterPro" id="IPR010982">
    <property type="entry name" value="Lambda_DNA-bd_dom_sf"/>
</dbReference>
<dbReference type="PROSITE" id="PS50943">
    <property type="entry name" value="HTH_CROC1"/>
    <property type="match status" value="1"/>
</dbReference>
<proteinExistence type="predicted"/>
<evidence type="ECO:0000313" key="2">
    <source>
        <dbReference type="EMBL" id="SUT93717.1"/>
    </source>
</evidence>
<dbReference type="InterPro" id="IPR001387">
    <property type="entry name" value="Cro/C1-type_HTH"/>
</dbReference>
<dbReference type="SMART" id="SM00530">
    <property type="entry name" value="HTH_XRE"/>
    <property type="match status" value="1"/>
</dbReference>
<accession>A0A380U0U3</accession>
<dbReference type="OrthoDB" id="6877645at2"/>
<name>A0A380U0U3_9PAST</name>
<evidence type="ECO:0000259" key="1">
    <source>
        <dbReference type="PROSITE" id="PS50943"/>
    </source>
</evidence>
<feature type="domain" description="HTH cro/C1-type" evidence="1">
    <location>
        <begin position="4"/>
        <end position="58"/>
    </location>
</feature>
<keyword evidence="3" id="KW-1185">Reference proteome</keyword>
<dbReference type="Gene3D" id="1.10.260.40">
    <property type="entry name" value="lambda repressor-like DNA-binding domains"/>
    <property type="match status" value="1"/>
</dbReference>
<organism evidence="2 3">
    <name type="scientific">[Actinobacillus] rossii</name>
    <dbReference type="NCBI Taxonomy" id="123820"/>
    <lineage>
        <taxon>Bacteria</taxon>
        <taxon>Pseudomonadati</taxon>
        <taxon>Pseudomonadota</taxon>
        <taxon>Gammaproteobacteria</taxon>
        <taxon>Pasteurellales</taxon>
        <taxon>Pasteurellaceae</taxon>
    </lineage>
</organism>
<dbReference type="Pfam" id="PF01381">
    <property type="entry name" value="HTH_3"/>
    <property type="match status" value="1"/>
</dbReference>
<evidence type="ECO:0000313" key="3">
    <source>
        <dbReference type="Proteomes" id="UP000254649"/>
    </source>
</evidence>
<dbReference type="EMBL" id="UFRQ01000003">
    <property type="protein sequence ID" value="SUT93717.1"/>
    <property type="molecule type" value="Genomic_DNA"/>
</dbReference>
<reference evidence="2 3" key="1">
    <citation type="submission" date="2018-06" db="EMBL/GenBank/DDBJ databases">
        <authorList>
            <consortium name="Pathogen Informatics"/>
            <person name="Doyle S."/>
        </authorList>
    </citation>
    <scope>NUCLEOTIDE SEQUENCE [LARGE SCALE GENOMIC DNA]</scope>
    <source>
        <strain evidence="2 3">NCTC10801</strain>
    </source>
</reference>
<protein>
    <submittedName>
        <fullName evidence="2">HTH-type transcriptional regulator</fullName>
    </submittedName>
</protein>
<sequence length="66" mass="7480">MSNLAKARESIGITQKQLAEALGYKQNRISNYECNIRTPKLRDARRIVAKLNELGADVTIDFIFPD</sequence>
<dbReference type="GO" id="GO:0003677">
    <property type="term" value="F:DNA binding"/>
    <property type="evidence" value="ECO:0007669"/>
    <property type="project" value="InterPro"/>
</dbReference>
<dbReference type="Proteomes" id="UP000254649">
    <property type="component" value="Unassembled WGS sequence"/>
</dbReference>
<dbReference type="CDD" id="cd00093">
    <property type="entry name" value="HTH_XRE"/>
    <property type="match status" value="1"/>
</dbReference>
<gene>
    <name evidence="2" type="ORF">NCTC10801_02022</name>
</gene>
<dbReference type="SUPFAM" id="SSF47413">
    <property type="entry name" value="lambda repressor-like DNA-binding domains"/>
    <property type="match status" value="1"/>
</dbReference>